<feature type="chain" id="PRO_5012207410" description="DUF2490 domain-containing protein" evidence="1">
    <location>
        <begin position="20"/>
        <end position="258"/>
    </location>
</feature>
<evidence type="ECO:0008006" key="4">
    <source>
        <dbReference type="Google" id="ProtNLM"/>
    </source>
</evidence>
<keyword evidence="3" id="KW-1185">Reference proteome</keyword>
<sequence length="258" mass="30215">MRKLYLILALAVLPLLSNAQSKIKAPTAIWPELQLSYGLGDNGLLFLQNQYRINTDERYNGMGSFERIEFTLGYEHAFTDYWLAGAMFRYAKEDMPSSNFTSAFIRHAGNIKGLYFNKQLMLDYVNQERRDPFARFRLMAELGKRLPLGQRFITPSLSYEMFVVKEFGEETNELLIRTIDRTRLRLDATYEISERFRVTPYFLRQTDYYFVEVGPKYDEDGVLIEQGYTTKRNRISPVFGLELKYTINRAVSTGSYTY</sequence>
<dbReference type="OrthoDB" id="982903at2"/>
<dbReference type="AlphaFoldDB" id="A0A1N6TRW2"/>
<accession>A0A1N6TRW2</accession>
<proteinExistence type="predicted"/>
<reference evidence="3" key="1">
    <citation type="submission" date="2017-01" db="EMBL/GenBank/DDBJ databases">
        <authorList>
            <person name="Varghese N."/>
            <person name="Submissions S."/>
        </authorList>
    </citation>
    <scope>NUCLEOTIDE SEQUENCE [LARGE SCALE GENOMIC DNA]</scope>
    <source>
        <strain evidence="3">DM9</strain>
    </source>
</reference>
<dbReference type="RefSeq" id="WP_076420844.1">
    <property type="nucleotide sequence ID" value="NZ_FTNM01000001.1"/>
</dbReference>
<evidence type="ECO:0000313" key="2">
    <source>
        <dbReference type="EMBL" id="SIQ56079.1"/>
    </source>
</evidence>
<keyword evidence="1" id="KW-0732">Signal</keyword>
<feature type="signal peptide" evidence="1">
    <location>
        <begin position="1"/>
        <end position="19"/>
    </location>
</feature>
<dbReference type="InterPro" id="IPR036709">
    <property type="entry name" value="Autotransporte_beta_dom_sf"/>
</dbReference>
<evidence type="ECO:0000256" key="1">
    <source>
        <dbReference type="SAM" id="SignalP"/>
    </source>
</evidence>
<name>A0A1N6TRW2_9BACT</name>
<dbReference type="Proteomes" id="UP000185924">
    <property type="component" value="Unassembled WGS sequence"/>
</dbReference>
<dbReference type="EMBL" id="FTNM01000001">
    <property type="protein sequence ID" value="SIQ56079.1"/>
    <property type="molecule type" value="Genomic_DNA"/>
</dbReference>
<evidence type="ECO:0000313" key="3">
    <source>
        <dbReference type="Proteomes" id="UP000185924"/>
    </source>
</evidence>
<protein>
    <recommendedName>
        <fullName evidence="4">DUF2490 domain-containing protein</fullName>
    </recommendedName>
</protein>
<dbReference type="SUPFAM" id="SSF103515">
    <property type="entry name" value="Autotransporter"/>
    <property type="match status" value="1"/>
</dbReference>
<gene>
    <name evidence="2" type="ORF">SAMN05421545_0476</name>
</gene>
<organism evidence="2 3">
    <name type="scientific">Pontibacter lucknowensis</name>
    <dbReference type="NCBI Taxonomy" id="1077936"/>
    <lineage>
        <taxon>Bacteria</taxon>
        <taxon>Pseudomonadati</taxon>
        <taxon>Bacteroidota</taxon>
        <taxon>Cytophagia</taxon>
        <taxon>Cytophagales</taxon>
        <taxon>Hymenobacteraceae</taxon>
        <taxon>Pontibacter</taxon>
    </lineage>
</organism>
<dbReference type="STRING" id="1077936.SAMN05421545_0476"/>